<dbReference type="GO" id="GO:0003700">
    <property type="term" value="F:DNA-binding transcription factor activity"/>
    <property type="evidence" value="ECO:0007669"/>
    <property type="project" value="InterPro"/>
</dbReference>
<dbReference type="InterPro" id="IPR018060">
    <property type="entry name" value="HTH_AraC"/>
</dbReference>
<dbReference type="InterPro" id="IPR003313">
    <property type="entry name" value="AraC-bd"/>
</dbReference>
<dbReference type="Pfam" id="PF12833">
    <property type="entry name" value="HTH_18"/>
    <property type="match status" value="1"/>
</dbReference>
<dbReference type="SMART" id="SM00342">
    <property type="entry name" value="HTH_ARAC"/>
    <property type="match status" value="1"/>
</dbReference>
<protein>
    <submittedName>
        <fullName evidence="3">AraC family transcriptional regulator</fullName>
    </submittedName>
</protein>
<gene>
    <name evidence="3" type="ORF">KTO63_21025</name>
</gene>
<dbReference type="AlphaFoldDB" id="A0A9E2SCJ9"/>
<comment type="caution">
    <text evidence="3">The sequence shown here is derived from an EMBL/GenBank/DDBJ whole genome shotgun (WGS) entry which is preliminary data.</text>
</comment>
<dbReference type="PANTHER" id="PTHR43280">
    <property type="entry name" value="ARAC-FAMILY TRANSCRIPTIONAL REGULATOR"/>
    <property type="match status" value="1"/>
</dbReference>
<organism evidence="3 4">
    <name type="scientific">Pinibacter aurantiacus</name>
    <dbReference type="NCBI Taxonomy" id="2851599"/>
    <lineage>
        <taxon>Bacteria</taxon>
        <taxon>Pseudomonadati</taxon>
        <taxon>Bacteroidota</taxon>
        <taxon>Chitinophagia</taxon>
        <taxon>Chitinophagales</taxon>
        <taxon>Chitinophagaceae</taxon>
        <taxon>Pinibacter</taxon>
    </lineage>
</organism>
<evidence type="ECO:0000313" key="3">
    <source>
        <dbReference type="EMBL" id="MBV4359667.1"/>
    </source>
</evidence>
<evidence type="ECO:0000259" key="2">
    <source>
        <dbReference type="PROSITE" id="PS01124"/>
    </source>
</evidence>
<evidence type="ECO:0000256" key="1">
    <source>
        <dbReference type="ARBA" id="ARBA00023125"/>
    </source>
</evidence>
<name>A0A9E2SCJ9_9BACT</name>
<reference evidence="3" key="1">
    <citation type="submission" date="2021-06" db="EMBL/GenBank/DDBJ databases">
        <authorList>
            <person name="Huq M.A."/>
        </authorList>
    </citation>
    <scope>NUCLEOTIDE SEQUENCE</scope>
    <source>
        <strain evidence="3">MAH-26</strain>
    </source>
</reference>
<feature type="domain" description="HTH araC/xylS-type" evidence="2">
    <location>
        <begin position="174"/>
        <end position="274"/>
    </location>
</feature>
<dbReference type="Pfam" id="PF02311">
    <property type="entry name" value="AraC_binding"/>
    <property type="match status" value="1"/>
</dbReference>
<evidence type="ECO:0000313" key="4">
    <source>
        <dbReference type="Proteomes" id="UP000812270"/>
    </source>
</evidence>
<dbReference type="EMBL" id="JAHSPG010000015">
    <property type="protein sequence ID" value="MBV4359667.1"/>
    <property type="molecule type" value="Genomic_DNA"/>
</dbReference>
<dbReference type="Proteomes" id="UP000812270">
    <property type="component" value="Unassembled WGS sequence"/>
</dbReference>
<dbReference type="RefSeq" id="WP_217793922.1">
    <property type="nucleotide sequence ID" value="NZ_JAHSPG010000015.1"/>
</dbReference>
<dbReference type="GO" id="GO:0043565">
    <property type="term" value="F:sequence-specific DNA binding"/>
    <property type="evidence" value="ECO:0007669"/>
    <property type="project" value="InterPro"/>
</dbReference>
<proteinExistence type="predicted"/>
<dbReference type="PANTHER" id="PTHR43280:SF2">
    <property type="entry name" value="HTH-TYPE TRANSCRIPTIONAL REGULATOR EXSA"/>
    <property type="match status" value="1"/>
</dbReference>
<sequence length="276" mass="32712">MEIKSLYQPFETYYMETDEYVSQKHKKTFFELVFVLEGNGKQMINDHSLPYAPDKLFLIFPQDKHGFEVQSHTKFLFIRFNDSYLKTQSRNWVQKVEYIFHNHNHMPGCILANISDKPLIRALAEAIIREQSNNTHNRDEVIAQCINTIITIAARNITIDDVANKKSDTLDESLALLNYIHQHIYEPEKLRIEEIARTFNFSSNYINEYFKKHIGESLQQYIIKYKVKLIKTRLKHSNMRLNEIADEFGFTDLSHMNRTFKKFTNINPTEYRKTAS</sequence>
<keyword evidence="4" id="KW-1185">Reference proteome</keyword>
<accession>A0A9E2SCJ9</accession>
<dbReference type="PROSITE" id="PS01124">
    <property type="entry name" value="HTH_ARAC_FAMILY_2"/>
    <property type="match status" value="1"/>
</dbReference>
<keyword evidence="1" id="KW-0238">DNA-binding</keyword>